<proteinExistence type="predicted"/>
<name>A0A976R7Z4_9VIRU</name>
<reference evidence="1" key="1">
    <citation type="submission" date="2022-02" db="EMBL/GenBank/DDBJ databases">
        <title>Towards deciphering the DNA virus diversity associated with rodent species in the families Cricetidae and Heteromyidae.</title>
        <authorList>
            <person name="Lund M."/>
            <person name="Larsen B.B."/>
            <person name="Gryseels S."/>
            <person name="Kraberger S."/>
            <person name="Rowsey D.M."/>
            <person name="Steger L."/>
            <person name="Yule K.M."/>
            <person name="Upham N.S."/>
            <person name="Worobey M."/>
            <person name="Van Doorslaer K."/>
            <person name="Varsani A."/>
        </authorList>
    </citation>
    <scope>NUCLEOTIDE SEQUENCE</scope>
    <source>
        <strain evidence="1">UA08Rod_5692</strain>
    </source>
</reference>
<dbReference type="InterPro" id="IPR046781">
    <property type="entry name" value="Phage_ORF5"/>
</dbReference>
<evidence type="ECO:0000313" key="1">
    <source>
        <dbReference type="EMBL" id="UPW41040.1"/>
    </source>
</evidence>
<organism evidence="1">
    <name type="scientific">Sigmofec virus UA08Rod_5692</name>
    <dbReference type="NCBI Taxonomy" id="2929436"/>
    <lineage>
        <taxon>Viruses</taxon>
        <taxon>Monodnaviria</taxon>
        <taxon>Sangervirae</taxon>
        <taxon>Phixviricota</taxon>
        <taxon>Malgrandaviricetes</taxon>
        <taxon>Petitvirales</taxon>
        <taxon>Microviridae</taxon>
    </lineage>
</organism>
<dbReference type="Pfam" id="PF20577">
    <property type="entry name" value="Phage_ORF5"/>
    <property type="match status" value="1"/>
</dbReference>
<accession>A0A976R7Z4</accession>
<protein>
    <submittedName>
        <fullName evidence="1">Nonstructural protein</fullName>
    </submittedName>
</protein>
<sequence length="94" mass="10249">MILGVYSLRDALSGFLSPTFESNDQVAYRNFEHVVLEGGSLLSSHAADYTLMKIGTFDSETGQLVSLDPPETIVNGNSILLRVISNSRSDKNEV</sequence>
<dbReference type="EMBL" id="OM869535">
    <property type="protein sequence ID" value="UPW41040.1"/>
    <property type="molecule type" value="Genomic_DNA"/>
</dbReference>